<keyword evidence="4" id="KW-0053">Apoptosis</keyword>
<dbReference type="SMART" id="SM00337">
    <property type="entry name" value="BCL"/>
    <property type="match status" value="1"/>
</dbReference>
<evidence type="ECO:0000256" key="1">
    <source>
        <dbReference type="ARBA" id="ARBA00004308"/>
    </source>
</evidence>
<evidence type="ECO:0000313" key="11">
    <source>
        <dbReference type="RefSeq" id="XP_002730739.1"/>
    </source>
</evidence>
<evidence type="ECO:0000259" key="9">
    <source>
        <dbReference type="SMART" id="SM00337"/>
    </source>
</evidence>
<dbReference type="InterPro" id="IPR002475">
    <property type="entry name" value="Bcl2-like"/>
</dbReference>
<evidence type="ECO:0000256" key="7">
    <source>
        <dbReference type="SAM" id="MobiDB-lite"/>
    </source>
</evidence>
<feature type="region of interest" description="Disordered" evidence="7">
    <location>
        <begin position="25"/>
        <end position="53"/>
    </location>
</feature>
<dbReference type="CDD" id="cd06845">
    <property type="entry name" value="Bcl-2_like"/>
    <property type="match status" value="1"/>
</dbReference>
<gene>
    <name evidence="11" type="primary">LOC100377406</name>
</gene>
<keyword evidence="3 8" id="KW-0812">Transmembrane</keyword>
<dbReference type="InterPro" id="IPR036834">
    <property type="entry name" value="Bcl-2-like_sf"/>
</dbReference>
<keyword evidence="6 8" id="KW-0472">Membrane</keyword>
<evidence type="ECO:0000256" key="4">
    <source>
        <dbReference type="ARBA" id="ARBA00022703"/>
    </source>
</evidence>
<evidence type="ECO:0000256" key="8">
    <source>
        <dbReference type="SAM" id="Phobius"/>
    </source>
</evidence>
<evidence type="ECO:0000256" key="6">
    <source>
        <dbReference type="ARBA" id="ARBA00023136"/>
    </source>
</evidence>
<dbReference type="GeneID" id="100377406"/>
<evidence type="ECO:0000256" key="2">
    <source>
        <dbReference type="ARBA" id="ARBA00009458"/>
    </source>
</evidence>
<dbReference type="Pfam" id="PF00452">
    <property type="entry name" value="Bcl-2"/>
    <property type="match status" value="1"/>
</dbReference>
<comment type="subcellular location">
    <subcellularLocation>
        <location evidence="1">Endomembrane system</location>
    </subcellularLocation>
</comment>
<comment type="similarity">
    <text evidence="2">Belongs to the Bcl-2 family.</text>
</comment>
<proteinExistence type="inferred from homology"/>
<keyword evidence="10" id="KW-1185">Reference proteome</keyword>
<dbReference type="Gene3D" id="1.10.437.10">
    <property type="entry name" value="Blc2-like"/>
    <property type="match status" value="1"/>
</dbReference>
<keyword evidence="5 8" id="KW-1133">Transmembrane helix</keyword>
<dbReference type="InterPro" id="IPR026298">
    <property type="entry name" value="Bcl-2_fam"/>
</dbReference>
<dbReference type="PROSITE" id="PS50062">
    <property type="entry name" value="BCL2_FAMILY"/>
    <property type="match status" value="1"/>
</dbReference>
<sequence>MATAFPNSTQFRSSAQKGILQIFNSSFEKSLPHSPPNDEAGEETEIPSPDTDRTINLEDQAITNTAKQLAEDYIDYKTSKCAKKPSCTHAETLRRVGDEIDDKYNISLNGVIKRLEFSPENDGYSAYRACLDSMFDEGQINWGRIATVYVFSGRLAKHCQEQDTIEYVDSIKEYTTKYISSKLSNWIKKQGGWDAMNEAFKAKDWTEKIAFNGLVMTGAVLGGLAALRLVLGK</sequence>
<evidence type="ECO:0000313" key="10">
    <source>
        <dbReference type="Proteomes" id="UP000694865"/>
    </source>
</evidence>
<dbReference type="PANTHER" id="PTHR11256">
    <property type="entry name" value="BCL-2 RELATED"/>
    <property type="match status" value="1"/>
</dbReference>
<dbReference type="SUPFAM" id="SSF56854">
    <property type="entry name" value="Bcl-2 inhibitors of programmed cell death"/>
    <property type="match status" value="1"/>
</dbReference>
<dbReference type="PANTHER" id="PTHR11256:SF47">
    <property type="entry name" value="BCL-2-LIKE PROTEIN 10"/>
    <property type="match status" value="1"/>
</dbReference>
<dbReference type="InterPro" id="IPR046371">
    <property type="entry name" value="Bcl-2_BH1-3"/>
</dbReference>
<evidence type="ECO:0000256" key="3">
    <source>
        <dbReference type="ARBA" id="ARBA00022692"/>
    </source>
</evidence>
<evidence type="ECO:0000256" key="5">
    <source>
        <dbReference type="ARBA" id="ARBA00022989"/>
    </source>
</evidence>
<organism evidence="10 11">
    <name type="scientific">Saccoglossus kowalevskii</name>
    <name type="common">Acorn worm</name>
    <dbReference type="NCBI Taxonomy" id="10224"/>
    <lineage>
        <taxon>Eukaryota</taxon>
        <taxon>Metazoa</taxon>
        <taxon>Hemichordata</taxon>
        <taxon>Enteropneusta</taxon>
        <taxon>Harrimaniidae</taxon>
        <taxon>Saccoglossus</taxon>
    </lineage>
</organism>
<feature type="domain" description="Bcl-2 Bcl-2 homology region 1-3" evidence="9">
    <location>
        <begin position="93"/>
        <end position="193"/>
    </location>
</feature>
<protein>
    <submittedName>
        <fullName evidence="11">Induced myeloid leukemia cell differentiation protein Mcl-1-like</fullName>
    </submittedName>
</protein>
<name>A0ABM0GIR3_SACKO</name>
<dbReference type="PRINTS" id="PR01862">
    <property type="entry name" value="BCL2FAMILY"/>
</dbReference>
<reference evidence="11" key="1">
    <citation type="submission" date="2025-08" db="UniProtKB">
        <authorList>
            <consortium name="RefSeq"/>
        </authorList>
    </citation>
    <scope>IDENTIFICATION</scope>
    <source>
        <tissue evidence="11">Testes</tissue>
    </source>
</reference>
<feature type="transmembrane region" description="Helical" evidence="8">
    <location>
        <begin position="209"/>
        <end position="231"/>
    </location>
</feature>
<dbReference type="RefSeq" id="XP_002730739.1">
    <property type="nucleotide sequence ID" value="XM_002730693.2"/>
</dbReference>
<accession>A0ABM0GIR3</accession>
<dbReference type="Proteomes" id="UP000694865">
    <property type="component" value="Unplaced"/>
</dbReference>